<gene>
    <name evidence="1" type="ORF">GCM10023335_59040</name>
</gene>
<proteinExistence type="predicted"/>
<evidence type="ECO:0000313" key="1">
    <source>
        <dbReference type="EMBL" id="GAA5025003.1"/>
    </source>
</evidence>
<dbReference type="EMBL" id="BAABKB010000027">
    <property type="protein sequence ID" value="GAA5025003.1"/>
    <property type="molecule type" value="Genomic_DNA"/>
</dbReference>
<evidence type="ECO:0000313" key="2">
    <source>
        <dbReference type="Proteomes" id="UP001501759"/>
    </source>
</evidence>
<sequence length="295" mass="32196">MTPDHPATSLAPYARLPRAHRDLSVLHSTVDAFGRAHWLLSGDPPAGRRAKPYDAVVVTVEDGRPHETRLGPLRARFPLLDALPDGGFVVADARSRPGDEQVQVLDALGRPSWTFRVGDAVEHLLTDESGDLWVGHFDEGVYGDDELARPGLRRWSQTGEPLWSYRPVHGGGEISDCYALNVGARSAWACAYTDFALLEIAPGREARARANQVSGAQGLAVHAGRAAFVGGYGGAHDRLVVGRLTHEDFVAVEEGRLVRPDGGPLGRRRLVSRGRRVYVQEEPFTEWTVFDLDAS</sequence>
<dbReference type="RefSeq" id="WP_345655721.1">
    <property type="nucleotide sequence ID" value="NZ_BAABKB010000027.1"/>
</dbReference>
<organism evidence="1 2">
    <name type="scientific">Streptomyces siamensis</name>
    <dbReference type="NCBI Taxonomy" id="1274986"/>
    <lineage>
        <taxon>Bacteria</taxon>
        <taxon>Bacillati</taxon>
        <taxon>Actinomycetota</taxon>
        <taxon>Actinomycetes</taxon>
        <taxon>Kitasatosporales</taxon>
        <taxon>Streptomycetaceae</taxon>
        <taxon>Streptomyces</taxon>
    </lineage>
</organism>
<protein>
    <submittedName>
        <fullName evidence="1">Uncharacterized protein</fullName>
    </submittedName>
</protein>
<accession>A0ABP9JBA6</accession>
<dbReference type="Proteomes" id="UP001501759">
    <property type="component" value="Unassembled WGS sequence"/>
</dbReference>
<name>A0ABP9JBA6_9ACTN</name>
<dbReference type="SUPFAM" id="SSF63829">
    <property type="entry name" value="Calcium-dependent phosphotriesterase"/>
    <property type="match status" value="1"/>
</dbReference>
<reference evidence="2" key="1">
    <citation type="journal article" date="2019" name="Int. J. Syst. Evol. Microbiol.">
        <title>The Global Catalogue of Microorganisms (GCM) 10K type strain sequencing project: providing services to taxonomists for standard genome sequencing and annotation.</title>
        <authorList>
            <consortium name="The Broad Institute Genomics Platform"/>
            <consortium name="The Broad Institute Genome Sequencing Center for Infectious Disease"/>
            <person name="Wu L."/>
            <person name="Ma J."/>
        </authorList>
    </citation>
    <scope>NUCLEOTIDE SEQUENCE [LARGE SCALE GENOMIC DNA]</scope>
    <source>
        <strain evidence="2">JCM 18409</strain>
    </source>
</reference>
<keyword evidence="2" id="KW-1185">Reference proteome</keyword>
<comment type="caution">
    <text evidence="1">The sequence shown here is derived from an EMBL/GenBank/DDBJ whole genome shotgun (WGS) entry which is preliminary data.</text>
</comment>